<feature type="region of interest" description="Disordered" evidence="2">
    <location>
        <begin position="383"/>
        <end position="402"/>
    </location>
</feature>
<dbReference type="InterPro" id="IPR050356">
    <property type="entry name" value="SulA_CellDiv_inhibitor"/>
</dbReference>
<dbReference type="CDD" id="cd03468">
    <property type="entry name" value="PolY_like"/>
    <property type="match status" value="1"/>
</dbReference>
<reference evidence="4 5" key="1">
    <citation type="submission" date="2016-11" db="EMBL/GenBank/DDBJ databases">
        <authorList>
            <person name="Jaros S."/>
            <person name="Januszkiewicz K."/>
            <person name="Wedrychowicz H."/>
        </authorList>
    </citation>
    <scope>NUCLEOTIDE SEQUENCE [LARGE SCALE GENOMIC DNA]</scope>
    <source>
        <strain evidence="4 5">DSM 45627</strain>
    </source>
</reference>
<dbReference type="GO" id="GO:0006281">
    <property type="term" value="P:DNA repair"/>
    <property type="evidence" value="ECO:0007669"/>
    <property type="project" value="InterPro"/>
</dbReference>
<dbReference type="PROSITE" id="PS50173">
    <property type="entry name" value="UMUC"/>
    <property type="match status" value="1"/>
</dbReference>
<evidence type="ECO:0000256" key="2">
    <source>
        <dbReference type="SAM" id="MobiDB-lite"/>
    </source>
</evidence>
<dbReference type="PANTHER" id="PTHR35369">
    <property type="entry name" value="BLR3025 PROTEIN-RELATED"/>
    <property type="match status" value="1"/>
</dbReference>
<accession>A0A1M5TQI4</accession>
<dbReference type="SUPFAM" id="SSF56672">
    <property type="entry name" value="DNA/RNA polymerases"/>
    <property type="match status" value="1"/>
</dbReference>
<protein>
    <submittedName>
        <fullName evidence="4">Protein ImuB</fullName>
    </submittedName>
</protein>
<dbReference type="OrthoDB" id="5244088at2"/>
<dbReference type="RefSeq" id="WP_073392222.1">
    <property type="nucleotide sequence ID" value="NZ_FQVU01000007.1"/>
</dbReference>
<evidence type="ECO:0000259" key="3">
    <source>
        <dbReference type="PROSITE" id="PS50173"/>
    </source>
</evidence>
<dbReference type="InterPro" id="IPR001126">
    <property type="entry name" value="UmuC"/>
</dbReference>
<evidence type="ECO:0000313" key="5">
    <source>
        <dbReference type="Proteomes" id="UP000186132"/>
    </source>
</evidence>
<gene>
    <name evidence="4" type="ORF">SAMN05443575_4009</name>
</gene>
<feature type="domain" description="UmuC" evidence="3">
    <location>
        <begin position="31"/>
        <end position="156"/>
    </location>
</feature>
<keyword evidence="5" id="KW-1185">Reference proteome</keyword>
<dbReference type="STRING" id="1206085.SAMN05443575_4009"/>
<dbReference type="Proteomes" id="UP000186132">
    <property type="component" value="Unassembled WGS sequence"/>
</dbReference>
<dbReference type="InterPro" id="IPR043502">
    <property type="entry name" value="DNA/RNA_pol_sf"/>
</dbReference>
<dbReference type="PANTHER" id="PTHR35369:SF2">
    <property type="entry name" value="BLR3025 PROTEIN"/>
    <property type="match status" value="1"/>
</dbReference>
<keyword evidence="1" id="KW-0227">DNA damage</keyword>
<evidence type="ECO:0000313" key="4">
    <source>
        <dbReference type="EMBL" id="SHH53022.1"/>
    </source>
</evidence>
<dbReference type="Gene3D" id="3.40.1170.60">
    <property type="match status" value="1"/>
</dbReference>
<organism evidence="4 5">
    <name type="scientific">Jatrophihabitans endophyticus</name>
    <dbReference type="NCBI Taxonomy" id="1206085"/>
    <lineage>
        <taxon>Bacteria</taxon>
        <taxon>Bacillati</taxon>
        <taxon>Actinomycetota</taxon>
        <taxon>Actinomycetes</taxon>
        <taxon>Jatrophihabitantales</taxon>
        <taxon>Jatrophihabitantaceae</taxon>
        <taxon>Jatrophihabitans</taxon>
    </lineage>
</organism>
<dbReference type="EMBL" id="FQVU01000007">
    <property type="protein sequence ID" value="SHH53022.1"/>
    <property type="molecule type" value="Genomic_DNA"/>
</dbReference>
<sequence length="524" mass="56037">MTTYTRRVSIWCPDWPVTTARVEAGRGADDPVAVVTANRVVACSQRAREQGVRRGLRRREAQGRCPELVVLGRDEAAEARVFEPVVAALEAIAPGVEITRPGLAAIGVRGPTRYFGGETGVLRALSRGVADIPALQGADVLIGIADGAFAAEQAARRGMVIEPGESSAFLENLPIETLAPAGTSPLVDLLIRLGVRTLGAFAALPARDVLARFGPDGAWAHRQALGTDDHPVSGRRPPVEFTVTLDLEPPVDRVDTVAFSARGVAEQFVTDLAAHGLACTCLELQALSENGEETVRRWRHAGVLGVSDVLDRARWQLEGWLSGTNRPSGGVIRVVLVPIEVVPTGTHQQALWGGQGDEDERAARALARVQTLLGHGSVLAPVLEGGRDPGQRTRLVPWGDEPLPLRSPEQPWPGQLPAPAPSVLLDPPRPAQLLDAARRPVVITERGAMPSPPALFGTGRDLAAVTSWAGPWPVDERWWSPDDARRVVRCQVVDVHGRAYLVTGTMPASGSGEPPRWQVDAVYD</sequence>
<proteinExistence type="predicted"/>
<evidence type="ECO:0000256" key="1">
    <source>
        <dbReference type="ARBA" id="ARBA00022763"/>
    </source>
</evidence>
<name>A0A1M5TQI4_9ACTN</name>
<dbReference type="AlphaFoldDB" id="A0A1M5TQI4"/>
<dbReference type="Pfam" id="PF00817">
    <property type="entry name" value="IMS"/>
    <property type="match status" value="1"/>
</dbReference>